<comment type="caution">
    <text evidence="2">The sequence shown here is derived from an EMBL/GenBank/DDBJ whole genome shotgun (WGS) entry which is preliminary data.</text>
</comment>
<dbReference type="RefSeq" id="XP_019022400.1">
    <property type="nucleotide sequence ID" value="XM_019167924.1"/>
</dbReference>
<protein>
    <recommendedName>
        <fullName evidence="4">NAD(P)-binding protein</fullName>
    </recommendedName>
</protein>
<proteinExistence type="predicted"/>
<dbReference type="PRINTS" id="PR00081">
    <property type="entry name" value="GDHRDH"/>
</dbReference>
<reference evidence="2 3" key="2">
    <citation type="journal article" date="2014" name="J. Gen. Appl. Microbiol.">
        <title>The early diverging ascomycetous budding yeast Saitoella complicata has three histone deacetylases belonging to the Clr6, Hos2, and Rpd3 lineages.</title>
        <authorList>
            <person name="Nishida H."/>
            <person name="Matsumoto T."/>
            <person name="Kondo S."/>
            <person name="Hamamoto M."/>
            <person name="Yoshikawa H."/>
        </authorList>
    </citation>
    <scope>NUCLEOTIDE SEQUENCE [LARGE SCALE GENOMIC DNA]</scope>
    <source>
        <strain evidence="2 3">NRRL Y-17804</strain>
    </source>
</reference>
<keyword evidence="3" id="KW-1185">Reference proteome</keyword>
<evidence type="ECO:0000256" key="1">
    <source>
        <dbReference type="ARBA" id="ARBA00023002"/>
    </source>
</evidence>
<dbReference type="Pfam" id="PF00106">
    <property type="entry name" value="adh_short"/>
    <property type="match status" value="1"/>
</dbReference>
<organism evidence="2 3">
    <name type="scientific">Saitoella complicata (strain BCRC 22490 / CBS 7301 / JCM 7358 / NBRC 10748 / NRRL Y-17804)</name>
    <dbReference type="NCBI Taxonomy" id="698492"/>
    <lineage>
        <taxon>Eukaryota</taxon>
        <taxon>Fungi</taxon>
        <taxon>Dikarya</taxon>
        <taxon>Ascomycota</taxon>
        <taxon>Taphrinomycotina</taxon>
        <taxon>Taphrinomycotina incertae sedis</taxon>
        <taxon>Saitoella</taxon>
    </lineage>
</organism>
<reference evidence="2 3" key="3">
    <citation type="journal article" date="2015" name="Genome Announc.">
        <title>Draft Genome Sequence of the Archiascomycetous Yeast Saitoella complicata.</title>
        <authorList>
            <person name="Yamauchi K."/>
            <person name="Kondo S."/>
            <person name="Hamamoto M."/>
            <person name="Takahashi Y."/>
            <person name="Ogura Y."/>
            <person name="Hayashi T."/>
            <person name="Nishida H."/>
        </authorList>
    </citation>
    <scope>NUCLEOTIDE SEQUENCE [LARGE SCALE GENOMIC DNA]</scope>
    <source>
        <strain evidence="2 3">NRRL Y-17804</strain>
    </source>
</reference>
<dbReference type="GO" id="GO:0016491">
    <property type="term" value="F:oxidoreductase activity"/>
    <property type="evidence" value="ECO:0007669"/>
    <property type="project" value="UniProtKB-KW"/>
</dbReference>
<dbReference type="Gene3D" id="3.40.50.720">
    <property type="entry name" value="NAD(P)-binding Rossmann-like Domain"/>
    <property type="match status" value="1"/>
</dbReference>
<dbReference type="OMA" id="THIADHS"/>
<gene>
    <name evidence="2" type="ORF">G7K_6807-t1</name>
</gene>
<dbReference type="PANTHER" id="PTHR43157:SF31">
    <property type="entry name" value="PHOSPHATIDYLINOSITOL-GLYCAN BIOSYNTHESIS CLASS F PROTEIN"/>
    <property type="match status" value="1"/>
</dbReference>
<name>A0A0E9NS67_SAICN</name>
<keyword evidence="1" id="KW-0560">Oxidoreductase</keyword>
<dbReference type="Proteomes" id="UP000033140">
    <property type="component" value="Unassembled WGS sequence"/>
</dbReference>
<dbReference type="SUPFAM" id="SSF51735">
    <property type="entry name" value="NAD(P)-binding Rossmann-fold domains"/>
    <property type="match status" value="1"/>
</dbReference>
<dbReference type="EMBL" id="BACD03000083">
    <property type="protein sequence ID" value="GAO52737.1"/>
    <property type="molecule type" value="Genomic_DNA"/>
</dbReference>
<dbReference type="OrthoDB" id="542013at2759"/>
<evidence type="ECO:0000313" key="3">
    <source>
        <dbReference type="Proteomes" id="UP000033140"/>
    </source>
</evidence>
<dbReference type="InterPro" id="IPR002347">
    <property type="entry name" value="SDR_fam"/>
</dbReference>
<dbReference type="InterPro" id="IPR036291">
    <property type="entry name" value="NAD(P)-bd_dom_sf"/>
</dbReference>
<evidence type="ECO:0000313" key="2">
    <source>
        <dbReference type="EMBL" id="GAO52737.1"/>
    </source>
</evidence>
<accession>A0A0E9NS67</accession>
<dbReference type="AlphaFoldDB" id="A0A0E9NS67"/>
<dbReference type="PANTHER" id="PTHR43157">
    <property type="entry name" value="PHOSPHATIDYLINOSITOL-GLYCAN BIOSYNTHESIS CLASS F PROTEIN-RELATED"/>
    <property type="match status" value="1"/>
</dbReference>
<dbReference type="STRING" id="698492.A0A0E9NS67"/>
<sequence>MAPFSYLGFVWDQLFHSSALPVAKADLTGKTVIVTGSNVGLGLESARHLAAMNPAHLILAVRSVDKGEKAKADILKTTNFKGKLEVWQLDLSSFDNVRKFAERVERECSRLDILLENAGIASNTWNTTPDNWELTLQTNVLSTTLLALLLLPLLRRTVKLDPTSTPRLILVGSEVHFWAKFPEQDTERPLAALNDPSRFQGQDRYFISKLLDLIVARKIASVLRSSTSTEDKKISVYCPNPGFCFSELGREDQSWGFYLFQQALARTTEQGSRTFVWCAAAPEAAGAGHDVFQGVGGEKSSGVFWSECKPREESDWILSEKGQSVSAKVWGEIKEVMWKEGGEEIKDVLKDF</sequence>
<reference evidence="2 3" key="1">
    <citation type="journal article" date="2011" name="J. Gen. Appl. Microbiol.">
        <title>Draft genome sequencing of the enigmatic yeast Saitoella complicata.</title>
        <authorList>
            <person name="Nishida H."/>
            <person name="Hamamoto M."/>
            <person name="Sugiyama J."/>
        </authorList>
    </citation>
    <scope>NUCLEOTIDE SEQUENCE [LARGE SCALE GENOMIC DNA]</scope>
    <source>
        <strain evidence="2 3">NRRL Y-17804</strain>
    </source>
</reference>
<evidence type="ECO:0008006" key="4">
    <source>
        <dbReference type="Google" id="ProtNLM"/>
    </source>
</evidence>